<protein>
    <submittedName>
        <fullName evidence="5">FCD domain-containing protein</fullName>
    </submittedName>
</protein>
<proteinExistence type="predicted"/>
<dbReference type="SMART" id="SM00895">
    <property type="entry name" value="FCD"/>
    <property type="match status" value="1"/>
</dbReference>
<dbReference type="GO" id="GO:0003700">
    <property type="term" value="F:DNA-binding transcription factor activity"/>
    <property type="evidence" value="ECO:0007669"/>
    <property type="project" value="InterPro"/>
</dbReference>
<dbReference type="Gene3D" id="1.20.120.530">
    <property type="entry name" value="GntR ligand-binding domain-like"/>
    <property type="match status" value="1"/>
</dbReference>
<evidence type="ECO:0000256" key="2">
    <source>
        <dbReference type="ARBA" id="ARBA00023125"/>
    </source>
</evidence>
<dbReference type="InterPro" id="IPR000524">
    <property type="entry name" value="Tscrpt_reg_HTH_GntR"/>
</dbReference>
<keyword evidence="3" id="KW-0804">Transcription</keyword>
<dbReference type="SMART" id="SM00345">
    <property type="entry name" value="HTH_GNTR"/>
    <property type="match status" value="1"/>
</dbReference>
<evidence type="ECO:0000313" key="6">
    <source>
        <dbReference type="Proteomes" id="UP001143347"/>
    </source>
</evidence>
<dbReference type="PANTHER" id="PTHR43537">
    <property type="entry name" value="TRANSCRIPTIONAL REGULATOR, GNTR FAMILY"/>
    <property type="match status" value="1"/>
</dbReference>
<organism evidence="5 6">
    <name type="scientific">Gordonia aquimaris</name>
    <dbReference type="NCBI Taxonomy" id="2984863"/>
    <lineage>
        <taxon>Bacteria</taxon>
        <taxon>Bacillati</taxon>
        <taxon>Actinomycetota</taxon>
        <taxon>Actinomycetes</taxon>
        <taxon>Mycobacteriales</taxon>
        <taxon>Gordoniaceae</taxon>
        <taxon>Gordonia</taxon>
    </lineage>
</organism>
<dbReference type="Pfam" id="PF07729">
    <property type="entry name" value="FCD"/>
    <property type="match status" value="1"/>
</dbReference>
<feature type="domain" description="HTH gntR-type" evidence="4">
    <location>
        <begin position="9"/>
        <end position="77"/>
    </location>
</feature>
<name>A0A9X3I4Z6_9ACTN</name>
<accession>A0A9X3I4Z6</accession>
<dbReference type="PRINTS" id="PR00035">
    <property type="entry name" value="HTHGNTR"/>
</dbReference>
<evidence type="ECO:0000313" key="5">
    <source>
        <dbReference type="EMBL" id="MCX2964515.1"/>
    </source>
</evidence>
<dbReference type="PANTHER" id="PTHR43537:SF47">
    <property type="entry name" value="REGULATORY PROTEIN GNTR HTH"/>
    <property type="match status" value="1"/>
</dbReference>
<comment type="caution">
    <text evidence="5">The sequence shown here is derived from an EMBL/GenBank/DDBJ whole genome shotgun (WGS) entry which is preliminary data.</text>
</comment>
<dbReference type="GO" id="GO:0003677">
    <property type="term" value="F:DNA binding"/>
    <property type="evidence" value="ECO:0007669"/>
    <property type="project" value="UniProtKB-KW"/>
</dbReference>
<dbReference type="Proteomes" id="UP001143347">
    <property type="component" value="Unassembled WGS sequence"/>
</dbReference>
<evidence type="ECO:0000256" key="1">
    <source>
        <dbReference type="ARBA" id="ARBA00023015"/>
    </source>
</evidence>
<dbReference type="InterPro" id="IPR036390">
    <property type="entry name" value="WH_DNA-bd_sf"/>
</dbReference>
<dbReference type="SUPFAM" id="SSF46785">
    <property type="entry name" value="Winged helix' DNA-binding domain"/>
    <property type="match status" value="1"/>
</dbReference>
<evidence type="ECO:0000256" key="3">
    <source>
        <dbReference type="ARBA" id="ARBA00023163"/>
    </source>
</evidence>
<gene>
    <name evidence="5" type="ORF">OSB52_10475</name>
</gene>
<dbReference type="Gene3D" id="1.10.10.10">
    <property type="entry name" value="Winged helix-like DNA-binding domain superfamily/Winged helix DNA-binding domain"/>
    <property type="match status" value="1"/>
</dbReference>
<reference evidence="5" key="1">
    <citation type="submission" date="2022-10" db="EMBL/GenBank/DDBJ databases">
        <title>WGS of marine actinomycetes from Thailand.</title>
        <authorList>
            <person name="Thawai C."/>
        </authorList>
    </citation>
    <scope>NUCLEOTIDE SEQUENCE</scope>
    <source>
        <strain evidence="5">SW21</strain>
    </source>
</reference>
<dbReference type="InterPro" id="IPR036388">
    <property type="entry name" value="WH-like_DNA-bd_sf"/>
</dbReference>
<dbReference type="InterPro" id="IPR008920">
    <property type="entry name" value="TF_FadR/GntR_C"/>
</dbReference>
<evidence type="ECO:0000259" key="4">
    <source>
        <dbReference type="PROSITE" id="PS50949"/>
    </source>
</evidence>
<dbReference type="InterPro" id="IPR011711">
    <property type="entry name" value="GntR_C"/>
</dbReference>
<dbReference type="EMBL" id="JAPKFM010000009">
    <property type="protein sequence ID" value="MCX2964515.1"/>
    <property type="molecule type" value="Genomic_DNA"/>
</dbReference>
<dbReference type="AlphaFoldDB" id="A0A9X3I4Z6"/>
<keyword evidence="1" id="KW-0805">Transcription regulation</keyword>
<keyword evidence="6" id="KW-1185">Reference proteome</keyword>
<sequence>MSDVIPPPPRTSELVVVRMQELIRSGQWPVGERIPAEPELVEQFAVGRNSIREAVRALEHSGMLVPRRGDGTYVRSANMLTAAIARCVPERAQLELLGARQAIEAEAAAEAAVVADAGCVADLYACLARAERTLASGDMAAYTQADIAFHVAVVNASGNGLLIELYGGIIEVMAHMHQQVVDATIADGVHPPGHRALVDAVAAGDAAAARAAVHSYLDHARRGLSA</sequence>
<dbReference type="PROSITE" id="PS50949">
    <property type="entry name" value="HTH_GNTR"/>
    <property type="match status" value="1"/>
</dbReference>
<keyword evidence="2" id="KW-0238">DNA-binding</keyword>
<dbReference type="CDD" id="cd07377">
    <property type="entry name" value="WHTH_GntR"/>
    <property type="match status" value="1"/>
</dbReference>
<dbReference type="RefSeq" id="WP_266061591.1">
    <property type="nucleotide sequence ID" value="NZ_JAPKFM010000009.1"/>
</dbReference>
<dbReference type="SUPFAM" id="SSF48008">
    <property type="entry name" value="GntR ligand-binding domain-like"/>
    <property type="match status" value="1"/>
</dbReference>
<dbReference type="Pfam" id="PF00392">
    <property type="entry name" value="GntR"/>
    <property type="match status" value="1"/>
</dbReference>